<dbReference type="Proteomes" id="UP000578449">
    <property type="component" value="Unassembled WGS sequence"/>
</dbReference>
<keyword evidence="4" id="KW-1133">Transmembrane helix</keyword>
<keyword evidence="1" id="KW-0479">Metal-binding</keyword>
<dbReference type="GO" id="GO:0046872">
    <property type="term" value="F:metal ion binding"/>
    <property type="evidence" value="ECO:0007669"/>
    <property type="project" value="UniProtKB-KW"/>
</dbReference>
<evidence type="ECO:0000256" key="2">
    <source>
        <dbReference type="ARBA" id="ARBA00022801"/>
    </source>
</evidence>
<organism evidence="6 7">
    <name type="scientific">Thermocatellispora tengchongensis</name>
    <dbReference type="NCBI Taxonomy" id="1073253"/>
    <lineage>
        <taxon>Bacteria</taxon>
        <taxon>Bacillati</taxon>
        <taxon>Actinomycetota</taxon>
        <taxon>Actinomycetes</taxon>
        <taxon>Streptosporangiales</taxon>
        <taxon>Streptosporangiaceae</taxon>
        <taxon>Thermocatellispora</taxon>
    </lineage>
</organism>
<dbReference type="GO" id="GO:0016020">
    <property type="term" value="C:membrane"/>
    <property type="evidence" value="ECO:0007669"/>
    <property type="project" value="GOC"/>
</dbReference>
<keyword evidence="4" id="KW-0812">Transmembrane</keyword>
<keyword evidence="4" id="KW-0472">Membrane</keyword>
<dbReference type="InterPro" id="IPR029052">
    <property type="entry name" value="Metallo-depent_PP-like"/>
</dbReference>
<evidence type="ECO:0000313" key="6">
    <source>
        <dbReference type="EMBL" id="MBB5138598.1"/>
    </source>
</evidence>
<dbReference type="Pfam" id="PF00149">
    <property type="entry name" value="Metallophos"/>
    <property type="match status" value="1"/>
</dbReference>
<dbReference type="AlphaFoldDB" id="A0A840PGA0"/>
<dbReference type="PANTHER" id="PTHR31302">
    <property type="entry name" value="TRANSMEMBRANE PROTEIN WITH METALLOPHOSPHOESTERASE DOMAIN-RELATED"/>
    <property type="match status" value="1"/>
</dbReference>
<evidence type="ECO:0000256" key="3">
    <source>
        <dbReference type="SAM" id="MobiDB-lite"/>
    </source>
</evidence>
<keyword evidence="7" id="KW-1185">Reference proteome</keyword>
<protein>
    <submittedName>
        <fullName evidence="6">Putative MPP superfamily phosphohydrolase</fullName>
    </submittedName>
</protein>
<evidence type="ECO:0000313" key="7">
    <source>
        <dbReference type="Proteomes" id="UP000578449"/>
    </source>
</evidence>
<comment type="caution">
    <text evidence="6">The sequence shown here is derived from an EMBL/GenBank/DDBJ whole genome shotgun (WGS) entry which is preliminary data.</text>
</comment>
<feature type="transmembrane region" description="Helical" evidence="4">
    <location>
        <begin position="43"/>
        <end position="64"/>
    </location>
</feature>
<gene>
    <name evidence="6" type="ORF">HNP84_008352</name>
</gene>
<dbReference type="InterPro" id="IPR004843">
    <property type="entry name" value="Calcineurin-like_PHP"/>
</dbReference>
<dbReference type="GO" id="GO:0008758">
    <property type="term" value="F:UDP-2,3-diacylglucosamine hydrolase activity"/>
    <property type="evidence" value="ECO:0007669"/>
    <property type="project" value="TreeGrafter"/>
</dbReference>
<reference evidence="6 7" key="1">
    <citation type="submission" date="2020-08" db="EMBL/GenBank/DDBJ databases">
        <title>Genomic Encyclopedia of Type Strains, Phase IV (KMG-IV): sequencing the most valuable type-strain genomes for metagenomic binning, comparative biology and taxonomic classification.</title>
        <authorList>
            <person name="Goeker M."/>
        </authorList>
    </citation>
    <scope>NUCLEOTIDE SEQUENCE [LARGE SCALE GENOMIC DNA]</scope>
    <source>
        <strain evidence="6 7">DSM 45615</strain>
    </source>
</reference>
<name>A0A840PGA0_9ACTN</name>
<evidence type="ECO:0000259" key="5">
    <source>
        <dbReference type="Pfam" id="PF00149"/>
    </source>
</evidence>
<accession>A0A840PGA0</accession>
<evidence type="ECO:0000256" key="1">
    <source>
        <dbReference type="ARBA" id="ARBA00022723"/>
    </source>
</evidence>
<feature type="domain" description="Calcineurin-like phosphoesterase" evidence="5">
    <location>
        <begin position="263"/>
        <end position="386"/>
    </location>
</feature>
<keyword evidence="2 6" id="KW-0378">Hydrolase</keyword>
<feature type="compositionally biased region" description="Basic and acidic residues" evidence="3">
    <location>
        <begin position="514"/>
        <end position="524"/>
    </location>
</feature>
<dbReference type="Gene3D" id="3.60.21.10">
    <property type="match status" value="1"/>
</dbReference>
<dbReference type="SUPFAM" id="SSF56300">
    <property type="entry name" value="Metallo-dependent phosphatases"/>
    <property type="match status" value="1"/>
</dbReference>
<dbReference type="EMBL" id="JACHGN010000024">
    <property type="protein sequence ID" value="MBB5138598.1"/>
    <property type="molecule type" value="Genomic_DNA"/>
</dbReference>
<evidence type="ECO:0000256" key="4">
    <source>
        <dbReference type="SAM" id="Phobius"/>
    </source>
</evidence>
<feature type="compositionally biased region" description="Polar residues" evidence="3">
    <location>
        <begin position="526"/>
        <end position="547"/>
    </location>
</feature>
<dbReference type="RefSeq" id="WP_185055463.1">
    <property type="nucleotide sequence ID" value="NZ_BAABIX010000025.1"/>
</dbReference>
<proteinExistence type="predicted"/>
<dbReference type="InterPro" id="IPR051158">
    <property type="entry name" value="Metallophosphoesterase_sf"/>
</dbReference>
<sequence>MNFTRLTDELAAWPRSLLRRTGEWAGRAAPWSRHPAVRRGAGATLKIFAVVLVAGFGAWLGVALSGGVRTPVGPVDVGMTLRPAWSGETVVDVHPLGTLLFDTHDAPVRLRVTLENIDQDQARSMIEDPRLADRLPALIEDNLREGLISLIARSVLFAFLGAALAGLIVFRSLRTALAAFSATVLAVGGTAGLVALTFRPQALVEPRYTGILAGAPSLVGSAESIVTRFESYRAQLTKLVSNVSKLYNTVDTLPVYDADPNTIRVLHVSDIHINPIAWNLIRSVSSQFKVNLIIDTGDLTDHGSRPEDTFVKEIGRLGLPYVFVRGNHDSRATERAVARQKNAVVLDDKAATVAGLRIYGLGDPRFTPDKTVAENSDPNTLLAYGRSHATDLTAAHPPTGTASTRAAKKQAQNQDEAVDIVAVHDPNVAKGFSGHVPIALAGHAHARSTQLLPSGTRVFVQGSTGGAGLRALEHEEPTPVMASVLYFDKDTHRLEAWDDITLGGLGEQSVQIQRHVEPDPERTISPEATTAPSPTGSAEPTATPDSD</sequence>
<feature type="transmembrane region" description="Helical" evidence="4">
    <location>
        <begin position="150"/>
        <end position="170"/>
    </location>
</feature>
<dbReference type="CDD" id="cd00838">
    <property type="entry name" value="MPP_superfamily"/>
    <property type="match status" value="1"/>
</dbReference>
<feature type="transmembrane region" description="Helical" evidence="4">
    <location>
        <begin position="177"/>
        <end position="198"/>
    </location>
</feature>
<dbReference type="PANTHER" id="PTHR31302:SF31">
    <property type="entry name" value="PHOSPHODIESTERASE YAEI"/>
    <property type="match status" value="1"/>
</dbReference>
<dbReference type="GO" id="GO:0009245">
    <property type="term" value="P:lipid A biosynthetic process"/>
    <property type="evidence" value="ECO:0007669"/>
    <property type="project" value="TreeGrafter"/>
</dbReference>
<feature type="region of interest" description="Disordered" evidence="3">
    <location>
        <begin position="511"/>
        <end position="547"/>
    </location>
</feature>